<dbReference type="Gene3D" id="1.10.287.950">
    <property type="entry name" value="Methyl-accepting chemotaxis protein"/>
    <property type="match status" value="1"/>
</dbReference>
<evidence type="ECO:0000259" key="13">
    <source>
        <dbReference type="PROSITE" id="PS50111"/>
    </source>
</evidence>
<evidence type="ECO:0000256" key="12">
    <source>
        <dbReference type="SAM" id="Phobius"/>
    </source>
</evidence>
<dbReference type="FunFam" id="1.10.287.950:FF:000001">
    <property type="entry name" value="Methyl-accepting chemotaxis sensory transducer"/>
    <property type="match status" value="1"/>
</dbReference>
<evidence type="ECO:0000256" key="6">
    <source>
        <dbReference type="ARBA" id="ARBA00022692"/>
    </source>
</evidence>
<feature type="domain" description="PAS" evidence="14">
    <location>
        <begin position="25"/>
        <end position="76"/>
    </location>
</feature>
<organism evidence="15">
    <name type="scientific">Salinispirillum sp. LH 10-3-1</name>
    <dbReference type="NCBI Taxonomy" id="2952525"/>
    <lineage>
        <taxon>Bacteria</taxon>
        <taxon>Pseudomonadati</taxon>
        <taxon>Pseudomonadota</taxon>
        <taxon>Gammaproteobacteria</taxon>
        <taxon>Oceanospirillales</taxon>
        <taxon>Saccharospirillaceae</taxon>
        <taxon>Salinispirillum</taxon>
    </lineage>
</organism>
<proteinExistence type="inferred from homology"/>
<dbReference type="PANTHER" id="PTHR32089">
    <property type="entry name" value="METHYL-ACCEPTING CHEMOTAXIS PROTEIN MCPB"/>
    <property type="match status" value="1"/>
</dbReference>
<dbReference type="AlphaFoldDB" id="A0AB38YG11"/>
<dbReference type="Pfam" id="PF08447">
    <property type="entry name" value="PAS_3"/>
    <property type="match status" value="1"/>
</dbReference>
<evidence type="ECO:0000256" key="5">
    <source>
        <dbReference type="ARBA" id="ARBA00022519"/>
    </source>
</evidence>
<name>A0AB38YG11_9GAMM</name>
<dbReference type="FunFam" id="3.30.450.20:FF:000046">
    <property type="entry name" value="Aerotaxis sensor receptor"/>
    <property type="match status" value="1"/>
</dbReference>
<dbReference type="Gene3D" id="3.30.450.20">
    <property type="entry name" value="PAS domain"/>
    <property type="match status" value="1"/>
</dbReference>
<accession>A0AB38YG11</accession>
<evidence type="ECO:0000259" key="14">
    <source>
        <dbReference type="PROSITE" id="PS50112"/>
    </source>
</evidence>
<dbReference type="SMART" id="SM00283">
    <property type="entry name" value="MA"/>
    <property type="match status" value="1"/>
</dbReference>
<protein>
    <submittedName>
        <fullName evidence="15">Methyl-accepting chemotaxis protein</fullName>
    </submittedName>
</protein>
<evidence type="ECO:0000256" key="1">
    <source>
        <dbReference type="ARBA" id="ARBA00004429"/>
    </source>
</evidence>
<reference evidence="15" key="1">
    <citation type="submission" date="2022-07" db="EMBL/GenBank/DDBJ databases">
        <title>Complete genome sequence of Salinispirillum sp. LH10-3-1 capable of multiple carbohydrate inversion isolated from a soda lake.</title>
        <authorList>
            <person name="Liu J."/>
            <person name="Zhai Y."/>
            <person name="Zhang H."/>
            <person name="Yang H."/>
            <person name="Qu J."/>
            <person name="Li J."/>
        </authorList>
    </citation>
    <scope>NUCLEOTIDE SEQUENCE</scope>
    <source>
        <strain evidence="15">LH 10-3-1</strain>
    </source>
</reference>
<dbReference type="InterPro" id="IPR035965">
    <property type="entry name" value="PAS-like_dom_sf"/>
</dbReference>
<evidence type="ECO:0000256" key="10">
    <source>
        <dbReference type="ARBA" id="ARBA00029447"/>
    </source>
</evidence>
<evidence type="ECO:0000256" key="3">
    <source>
        <dbReference type="ARBA" id="ARBA00022481"/>
    </source>
</evidence>
<comment type="subcellular location">
    <subcellularLocation>
        <location evidence="1">Cell inner membrane</location>
        <topology evidence="1">Multi-pass membrane protein</topology>
    </subcellularLocation>
</comment>
<keyword evidence="6 12" id="KW-0812">Transmembrane</keyword>
<dbReference type="CDD" id="cd00130">
    <property type="entry name" value="PAS"/>
    <property type="match status" value="1"/>
</dbReference>
<dbReference type="InterPro" id="IPR000014">
    <property type="entry name" value="PAS"/>
</dbReference>
<evidence type="ECO:0000256" key="8">
    <source>
        <dbReference type="ARBA" id="ARBA00023136"/>
    </source>
</evidence>
<keyword evidence="8 12" id="KW-0472">Membrane</keyword>
<evidence type="ECO:0000313" key="15">
    <source>
        <dbReference type="EMBL" id="WLD58238.1"/>
    </source>
</evidence>
<keyword evidence="4" id="KW-0145">Chemotaxis</keyword>
<dbReference type="PROSITE" id="PS50112">
    <property type="entry name" value="PAS"/>
    <property type="match status" value="1"/>
</dbReference>
<evidence type="ECO:0000256" key="4">
    <source>
        <dbReference type="ARBA" id="ARBA00022500"/>
    </source>
</evidence>
<dbReference type="SUPFAM" id="SSF55785">
    <property type="entry name" value="PYP-like sensor domain (PAS domain)"/>
    <property type="match status" value="1"/>
</dbReference>
<evidence type="ECO:0000256" key="2">
    <source>
        <dbReference type="ARBA" id="ARBA00022475"/>
    </source>
</evidence>
<dbReference type="Pfam" id="PF00015">
    <property type="entry name" value="MCPsignal"/>
    <property type="match status" value="1"/>
</dbReference>
<dbReference type="InterPro" id="IPR004089">
    <property type="entry name" value="MCPsignal_dom"/>
</dbReference>
<keyword evidence="9 11" id="KW-0807">Transducer</keyword>
<dbReference type="InterPro" id="IPR013655">
    <property type="entry name" value="PAS_fold_3"/>
</dbReference>
<dbReference type="EMBL" id="CP101717">
    <property type="protein sequence ID" value="WLD58238.1"/>
    <property type="molecule type" value="Genomic_DNA"/>
</dbReference>
<feature type="transmembrane region" description="Helical" evidence="12">
    <location>
        <begin position="145"/>
        <end position="167"/>
    </location>
</feature>
<feature type="domain" description="Methyl-accepting transducer" evidence="13">
    <location>
        <begin position="249"/>
        <end position="485"/>
    </location>
</feature>
<keyword evidence="3" id="KW-0488">Methylation</keyword>
<dbReference type="PROSITE" id="PS50111">
    <property type="entry name" value="CHEMOTAXIS_TRANSDUC_2"/>
    <property type="match status" value="1"/>
</dbReference>
<dbReference type="GO" id="GO:0005886">
    <property type="term" value="C:plasma membrane"/>
    <property type="evidence" value="ECO:0007669"/>
    <property type="project" value="UniProtKB-SubCell"/>
</dbReference>
<dbReference type="SUPFAM" id="SSF58104">
    <property type="entry name" value="Methyl-accepting chemotaxis protein (MCP) signaling domain"/>
    <property type="match status" value="1"/>
</dbReference>
<gene>
    <name evidence="15" type="ORF">NFC81_00245</name>
</gene>
<dbReference type="NCBIfam" id="TIGR00229">
    <property type="entry name" value="sensory_box"/>
    <property type="match status" value="1"/>
</dbReference>
<dbReference type="GO" id="GO:0007165">
    <property type="term" value="P:signal transduction"/>
    <property type="evidence" value="ECO:0007669"/>
    <property type="project" value="UniProtKB-KW"/>
</dbReference>
<keyword evidence="7 12" id="KW-1133">Transmembrane helix</keyword>
<dbReference type="CDD" id="cd11386">
    <property type="entry name" value="MCP_signal"/>
    <property type="match status" value="1"/>
</dbReference>
<dbReference type="GO" id="GO:0052131">
    <property type="term" value="P:positive aerotaxis"/>
    <property type="evidence" value="ECO:0007669"/>
    <property type="project" value="UniProtKB-ARBA"/>
</dbReference>
<evidence type="ECO:0000256" key="7">
    <source>
        <dbReference type="ARBA" id="ARBA00022989"/>
    </source>
</evidence>
<evidence type="ECO:0000256" key="9">
    <source>
        <dbReference type="ARBA" id="ARBA00023224"/>
    </source>
</evidence>
<evidence type="ECO:0000256" key="11">
    <source>
        <dbReference type="PROSITE-ProRule" id="PRU00284"/>
    </source>
</evidence>
<dbReference type="RefSeq" id="WP_304995524.1">
    <property type="nucleotide sequence ID" value="NZ_CP101717.1"/>
</dbReference>
<dbReference type="PANTHER" id="PTHR32089:SF74">
    <property type="entry name" value="METHYL-ACCEPTING CHEMOTAXIS PROTEIN AER"/>
    <property type="match status" value="1"/>
</dbReference>
<sequence length="521" mass="56931">MRKNLPVTDVEYEFPETDRLISSTDAKGKIRHCNDAFVRTSGFTREELIGKPHNLVRHPDMPPKVFEDMWRYLQSGKPWMGMVKNRRKNGDYYWVSAYVTPISEDGKIIGYESVRVKPNKKSVERAGRMYRRINAGKSIDTPFEVAYAVCSTWGAVLATTVIMLLAGALTQQWGLAALGIVLLFAQDGVRFVQRRKLLNTISRRLKNAFHDPLVARTYTSTPGLAGQIEMAVMSSRAHLANVLTRINDAASNLASQSKGAMSLARESASSIEEQQKESAQVATAINQMSATIHELSSQVQNSADEADRAHNLAEEGTRVVKSTHDGMTQLAGAVQSIGDTVSDVVVKTGNISKAAELIQQITEQTNLLALNAAIEAARAGEHGRGFSVVADEVRALAKRTHESTEQIHQIIVALQEGAKEAENAAHSGVTAAQEGVTRVEATNSSLQGIAEAVERITSMSHQMAASIEEQASVAEEINRQITRIASLADNSLEKGEETARIATELNQTSDELHELVDRFSN</sequence>
<keyword evidence="5" id="KW-0997">Cell inner membrane</keyword>
<comment type="similarity">
    <text evidence="10">Belongs to the methyl-accepting chemotaxis (MCP) protein family.</text>
</comment>
<keyword evidence="2" id="KW-1003">Cell membrane</keyword>